<keyword evidence="11" id="KW-0325">Glycoprotein</keyword>
<evidence type="ECO:0000256" key="7">
    <source>
        <dbReference type="ARBA" id="ARBA00022737"/>
    </source>
</evidence>
<evidence type="ECO:0000256" key="1">
    <source>
        <dbReference type="ARBA" id="ARBA00004251"/>
    </source>
</evidence>
<dbReference type="Gramene" id="KRH16732">
    <property type="protein sequence ID" value="KRH16732"/>
    <property type="gene ID" value="GLYMA_14G173900"/>
</dbReference>
<evidence type="ECO:0000313" key="14">
    <source>
        <dbReference type="EnsemblPlants" id="KRH16732"/>
    </source>
</evidence>
<dbReference type="GO" id="GO:0005886">
    <property type="term" value="C:plasma membrane"/>
    <property type="evidence" value="ECO:0007669"/>
    <property type="project" value="UniProtKB-SubCell"/>
</dbReference>
<dbReference type="FunFam" id="3.80.10.10:FF:000383">
    <property type="entry name" value="Leucine-rich repeat receptor protein kinase EMS1"/>
    <property type="match status" value="1"/>
</dbReference>
<protein>
    <recommendedName>
        <fullName evidence="16">Leucine-rich repeat-containing N-terminal plant-type domain-containing protein</fullName>
    </recommendedName>
</protein>
<dbReference type="FunCoup" id="A0A0R0GEF7">
    <property type="interactions" value="973"/>
</dbReference>
<dbReference type="PANTHER" id="PTHR48061">
    <property type="entry name" value="LEUCINE-RICH REPEAT RECEPTOR PROTEIN KINASE EMS1-LIKE-RELATED"/>
    <property type="match status" value="1"/>
</dbReference>
<dbReference type="InterPro" id="IPR032675">
    <property type="entry name" value="LRR_dom_sf"/>
</dbReference>
<dbReference type="PRINTS" id="PR00019">
    <property type="entry name" value="LEURICHRPT"/>
</dbReference>
<dbReference type="AlphaFoldDB" id="A0A0R0GEF7"/>
<dbReference type="SUPFAM" id="SSF52047">
    <property type="entry name" value="RNI-like"/>
    <property type="match status" value="1"/>
</dbReference>
<gene>
    <name evidence="13" type="ORF">GLYMA_14G173900</name>
</gene>
<accession>A0A0R0GEF7</accession>
<evidence type="ECO:0000256" key="3">
    <source>
        <dbReference type="ARBA" id="ARBA00022475"/>
    </source>
</evidence>
<sequence length="805" mass="90499">MIRIFNSKLVLASPETATDADYAAILGVIIGHECESCYPKTESWENGKNFCLWEGVSCDTKSGHIIGLDLSCNCHQGEFHPNTTLFKQIHLQKLNLAFNNFYNSPMPSGFGDLVALTHLNLYVSAFSGVIPSKISHLSKLVSLDLSIYGMRNEAATLENVIVNVTDIKGITLDFLNMSSIKPSSLSLLVNFSSYLVSVSLPHAGKLANNILCLPNLQKLDLSDNWDFKGELPEFNRNTPLRYLDLSFTDISYNNFGGEISDLFDKLSKLEALYVSENNLVGQLPLSLFGLTQLSYLRCSVNKLVGPMPGKIRGISNLINMDFFESCDLSYNKLQGNIPNSMFHLQNLIVLGLSSNNLSGLVDFHKFLNMQSLGSLDLSHNNFLYLNFNSTEGDYTFCNLHSLYLSSCNINSFPKLLSGLKYLEFLDISRNQIHDRTPKWFNSTWKDTLSFLDLSHNLLTSTMQYIDLSFNMLQGDIPVPPSGIEYFSVSNKKLTGHISSTILQCKLPQCLRTFPYLLVLDLRRNNLSGMIPKTYLEIEALETMNFNENQLDGPLPRSIVKCKQLRVLDLGENNIQDTFPTFLESLQQLQVLVLHANRFNGTKNCLKSKNGFPMLWVFDISNNNFSGNLPTACIEDFKGMMVNVDNGLEYMEGKNYSSRYYDSMVITIKGNIYELERILTTFTTIDLSNNRFEVVIPTIIGELKSLKGLNLSHNRITDLSSNTVMGEIPKALTNLQFLSVLNLSQNKMVGMIPTDSATFKNDEEFWFGLKPLAIWYACGGVFGILLGCIVFFFGKPEWLISFVECI</sequence>
<keyword evidence="5 12" id="KW-0812">Transmembrane</keyword>
<evidence type="ECO:0000256" key="8">
    <source>
        <dbReference type="ARBA" id="ARBA00022989"/>
    </source>
</evidence>
<reference evidence="13" key="3">
    <citation type="submission" date="2018-07" db="EMBL/GenBank/DDBJ databases">
        <title>WGS assembly of Glycine max.</title>
        <authorList>
            <person name="Schmutz J."/>
            <person name="Cannon S."/>
            <person name="Schlueter J."/>
            <person name="Ma J."/>
            <person name="Mitros T."/>
            <person name="Nelson W."/>
            <person name="Hyten D."/>
            <person name="Song Q."/>
            <person name="Thelen J."/>
            <person name="Cheng J."/>
            <person name="Xu D."/>
            <person name="Hellsten U."/>
            <person name="May G."/>
            <person name="Yu Y."/>
            <person name="Sakurai T."/>
            <person name="Umezawa T."/>
            <person name="Bhattacharyya M."/>
            <person name="Sandhu D."/>
            <person name="Valliyodan B."/>
            <person name="Lindquist E."/>
            <person name="Peto M."/>
            <person name="Grant D."/>
            <person name="Shu S."/>
            <person name="Goodstein D."/>
            <person name="Barry K."/>
            <person name="Futrell-Griggs M."/>
            <person name="Abernathy B."/>
            <person name="Du J."/>
            <person name="Tian Z."/>
            <person name="Zhu L."/>
            <person name="Gill N."/>
            <person name="Joshi T."/>
            <person name="Libault M."/>
            <person name="Sethuraman A."/>
            <person name="Zhang X."/>
            <person name="Shinozaki K."/>
            <person name="Nguyen H."/>
            <person name="Wing R."/>
            <person name="Cregan P."/>
            <person name="Specht J."/>
            <person name="Grimwood J."/>
            <person name="Rokhsar D."/>
            <person name="Stacey G."/>
            <person name="Shoemaker R."/>
            <person name="Jackson S."/>
        </authorList>
    </citation>
    <scope>NUCLEOTIDE SEQUENCE</scope>
    <source>
        <tissue evidence="13">Callus</tissue>
    </source>
</reference>
<dbReference type="SMART" id="SM00369">
    <property type="entry name" value="LRR_TYP"/>
    <property type="match status" value="6"/>
</dbReference>
<dbReference type="Pfam" id="PF13855">
    <property type="entry name" value="LRR_8"/>
    <property type="match status" value="1"/>
</dbReference>
<dbReference type="InParanoid" id="A0A0R0GEF7"/>
<dbReference type="Proteomes" id="UP000008827">
    <property type="component" value="Chromosome 14"/>
</dbReference>
<keyword evidence="7" id="KW-0677">Repeat</keyword>
<evidence type="ECO:0000313" key="13">
    <source>
        <dbReference type="EMBL" id="KRH16732.1"/>
    </source>
</evidence>
<dbReference type="InterPro" id="IPR001611">
    <property type="entry name" value="Leu-rich_rpt"/>
</dbReference>
<dbReference type="InterPro" id="IPR003591">
    <property type="entry name" value="Leu-rich_rpt_typical-subtyp"/>
</dbReference>
<dbReference type="STRING" id="3847.A0A0R0GEF7"/>
<dbReference type="PaxDb" id="3847-GLYMA14G34975.1"/>
<proteinExistence type="inferred from homology"/>
<dbReference type="PANTHER" id="PTHR48061:SF50">
    <property type="entry name" value="LEUCINE-RICH REPEAT-CONTAINING N-TERMINAL PLANT-TYPE DOMAIN-CONTAINING PROTEIN"/>
    <property type="match status" value="1"/>
</dbReference>
<dbReference type="SMR" id="A0A0R0GEF7"/>
<evidence type="ECO:0008006" key="16">
    <source>
        <dbReference type="Google" id="ProtNLM"/>
    </source>
</evidence>
<reference evidence="14" key="2">
    <citation type="submission" date="2018-02" db="UniProtKB">
        <authorList>
            <consortium name="EnsemblPlants"/>
        </authorList>
    </citation>
    <scope>IDENTIFICATION</scope>
    <source>
        <strain evidence="14">Williams 82</strain>
    </source>
</reference>
<reference evidence="13 14" key="1">
    <citation type="journal article" date="2010" name="Nature">
        <title>Genome sequence of the palaeopolyploid soybean.</title>
        <authorList>
            <person name="Schmutz J."/>
            <person name="Cannon S.B."/>
            <person name="Schlueter J."/>
            <person name="Ma J."/>
            <person name="Mitros T."/>
            <person name="Nelson W."/>
            <person name="Hyten D.L."/>
            <person name="Song Q."/>
            <person name="Thelen J.J."/>
            <person name="Cheng J."/>
            <person name="Xu D."/>
            <person name="Hellsten U."/>
            <person name="May G.D."/>
            <person name="Yu Y."/>
            <person name="Sakurai T."/>
            <person name="Umezawa T."/>
            <person name="Bhattacharyya M.K."/>
            <person name="Sandhu D."/>
            <person name="Valliyodan B."/>
            <person name="Lindquist E."/>
            <person name="Peto M."/>
            <person name="Grant D."/>
            <person name="Shu S."/>
            <person name="Goodstein D."/>
            <person name="Barry K."/>
            <person name="Futrell-Griggs M."/>
            <person name="Abernathy B."/>
            <person name="Du J."/>
            <person name="Tian Z."/>
            <person name="Zhu L."/>
            <person name="Gill N."/>
            <person name="Joshi T."/>
            <person name="Libault M."/>
            <person name="Sethuraman A."/>
            <person name="Zhang X.-C."/>
            <person name="Shinozaki K."/>
            <person name="Nguyen H.T."/>
            <person name="Wing R.A."/>
            <person name="Cregan P."/>
            <person name="Specht J."/>
            <person name="Grimwood J."/>
            <person name="Rokhsar D."/>
            <person name="Stacey G."/>
            <person name="Shoemaker R.C."/>
            <person name="Jackson S.A."/>
        </authorList>
    </citation>
    <scope>NUCLEOTIDE SEQUENCE [LARGE SCALE GENOMIC DNA]</scope>
    <source>
        <strain evidence="14">cv. Williams 82</strain>
        <tissue evidence="13">Callus</tissue>
    </source>
</reference>
<dbReference type="Pfam" id="PF00560">
    <property type="entry name" value="LRR_1"/>
    <property type="match status" value="1"/>
</dbReference>
<dbReference type="Gene3D" id="3.80.10.10">
    <property type="entry name" value="Ribonuclease Inhibitor"/>
    <property type="match status" value="4"/>
</dbReference>
<keyword evidence="6" id="KW-0732">Signal</keyword>
<keyword evidence="10" id="KW-0675">Receptor</keyword>
<keyword evidence="15" id="KW-1185">Reference proteome</keyword>
<evidence type="ECO:0000256" key="5">
    <source>
        <dbReference type="ARBA" id="ARBA00022692"/>
    </source>
</evidence>
<evidence type="ECO:0000256" key="4">
    <source>
        <dbReference type="ARBA" id="ARBA00022614"/>
    </source>
</evidence>
<dbReference type="SUPFAM" id="SSF52058">
    <property type="entry name" value="L domain-like"/>
    <property type="match status" value="1"/>
</dbReference>
<keyword evidence="3" id="KW-1003">Cell membrane</keyword>
<evidence type="ECO:0000313" key="15">
    <source>
        <dbReference type="Proteomes" id="UP000008827"/>
    </source>
</evidence>
<dbReference type="EnsemblPlants" id="KRH16732">
    <property type="protein sequence ID" value="KRH16732"/>
    <property type="gene ID" value="GLYMA_14G173900"/>
</dbReference>
<keyword evidence="8 12" id="KW-1133">Transmembrane helix</keyword>
<evidence type="ECO:0000256" key="2">
    <source>
        <dbReference type="ARBA" id="ARBA00009592"/>
    </source>
</evidence>
<evidence type="ECO:0000256" key="12">
    <source>
        <dbReference type="SAM" id="Phobius"/>
    </source>
</evidence>
<comment type="similarity">
    <text evidence="2">Belongs to the RLP family.</text>
</comment>
<evidence type="ECO:0000256" key="6">
    <source>
        <dbReference type="ARBA" id="ARBA00022729"/>
    </source>
</evidence>
<dbReference type="InterPro" id="IPR046956">
    <property type="entry name" value="RLP23-like"/>
</dbReference>
<keyword evidence="9 12" id="KW-0472">Membrane</keyword>
<dbReference type="EMBL" id="CM000847">
    <property type="protein sequence ID" value="KRH16732.1"/>
    <property type="molecule type" value="Genomic_DNA"/>
</dbReference>
<comment type="subcellular location">
    <subcellularLocation>
        <location evidence="1">Cell membrane</location>
        <topology evidence="1">Single-pass type I membrane protein</topology>
    </subcellularLocation>
</comment>
<evidence type="ECO:0000256" key="11">
    <source>
        <dbReference type="ARBA" id="ARBA00023180"/>
    </source>
</evidence>
<name>A0A0R0GEF7_SOYBN</name>
<evidence type="ECO:0000256" key="10">
    <source>
        <dbReference type="ARBA" id="ARBA00023170"/>
    </source>
</evidence>
<feature type="transmembrane region" description="Helical" evidence="12">
    <location>
        <begin position="772"/>
        <end position="792"/>
    </location>
</feature>
<dbReference type="OrthoDB" id="442066at2759"/>
<evidence type="ECO:0000256" key="9">
    <source>
        <dbReference type="ARBA" id="ARBA00023136"/>
    </source>
</evidence>
<dbReference type="PROSITE" id="PS51450">
    <property type="entry name" value="LRR"/>
    <property type="match status" value="2"/>
</dbReference>
<organism evidence="13">
    <name type="scientific">Glycine max</name>
    <name type="common">Soybean</name>
    <name type="synonym">Glycine hispida</name>
    <dbReference type="NCBI Taxonomy" id="3847"/>
    <lineage>
        <taxon>Eukaryota</taxon>
        <taxon>Viridiplantae</taxon>
        <taxon>Streptophyta</taxon>
        <taxon>Embryophyta</taxon>
        <taxon>Tracheophyta</taxon>
        <taxon>Spermatophyta</taxon>
        <taxon>Magnoliopsida</taxon>
        <taxon>eudicotyledons</taxon>
        <taxon>Gunneridae</taxon>
        <taxon>Pentapetalae</taxon>
        <taxon>rosids</taxon>
        <taxon>fabids</taxon>
        <taxon>Fabales</taxon>
        <taxon>Fabaceae</taxon>
        <taxon>Papilionoideae</taxon>
        <taxon>50 kb inversion clade</taxon>
        <taxon>NPAAA clade</taxon>
        <taxon>indigoferoid/millettioid clade</taxon>
        <taxon>Phaseoleae</taxon>
        <taxon>Glycine</taxon>
        <taxon>Glycine subgen. Soja</taxon>
    </lineage>
</organism>
<keyword evidence="4" id="KW-0433">Leucine-rich repeat</keyword>